<dbReference type="Pfam" id="PF18052">
    <property type="entry name" value="Rx_N"/>
    <property type="match status" value="1"/>
</dbReference>
<dbReference type="PANTHER" id="PTHR36766:SF70">
    <property type="entry name" value="DISEASE RESISTANCE PROTEIN RGA4"/>
    <property type="match status" value="1"/>
</dbReference>
<evidence type="ECO:0000256" key="1">
    <source>
        <dbReference type="ARBA" id="ARBA00022614"/>
    </source>
</evidence>
<dbReference type="GO" id="GO:0006952">
    <property type="term" value="P:defense response"/>
    <property type="evidence" value="ECO:0007669"/>
    <property type="project" value="UniProtKB-KW"/>
</dbReference>
<dbReference type="Pfam" id="PF25019">
    <property type="entry name" value="LRR_R13L1-DRL21"/>
    <property type="match status" value="1"/>
</dbReference>
<sequence length="901" mass="101146">MAEALVVDGVKFLVGKVISVATPGIFSVFGFEKEVESLGASARQIEAVLADAEKKETESEVVRLWLDKVESVAFDASNVFSELNYQIIRQQVKSINKYSKWGKVLLFFSSPTYELRFRMKMSSKIREVNAKLTSCNLKANEIGLIRNALMVPGPAEEVVSVVSRQTNSLVPDLVVGRDKEVSEIVAKLLGFCDKDGVYTLPIVATLVSSHGPAFFLEKLGDDGCWSVITRKATKDGTIPGELNALKDQILKRCQGLPLAANVIGGLLSLQKKEDWFSIVKDKILKFGGDHEGATGIMQLWMAEGFLDLDRGASSTMEEIGGNYLRILVQSSLLEKTDYYSKYHPTYRIHDLVHDLTVRVSKPKRSLVLDSFRRRKQNQVLTNAESVRTLFVKGSISDEMLSKYKSLRLLKASWGNITDYLPAISTLNHLTHLDLSHSKIKVLPESICKLYNLQTLRLKWCYDLQVLPRGMKNLISLRHLQYINYDKKFQMPPELGRLSCLQTLEFFNVGEVDEGRGIQELGPMKQLEGSLVIRNLELVQGKEAAKVTNLSKKQNLIALGFEWGSSEERRDGTETCDEEEVLECLKPHPNLQELRIVNFMGNQFPEWLGKLSSLTELQLQGCENCTQLSGLYNLRYLETLRFGKMRSLTEWKEAETVGGDDVARFPRLRELSISDCSQLSATPTMFPALHGLWVSGNVKPLVIKNILTSGVARVPEILIIASVDGLNCLSDVVGLLDHHNSFSHDDNHLTSLKMFCIFSCTSLTNIQNEILEGCSDLESFWVINCPNLVSCPVDLQETPSIQEFWFQDCPKLFIQNDTPRGFGHLPNLSEVSIGPFSNDSINYFDWSGLSSYSSKLKLLCLSGLYHTQLPDQFLQELVLVDFGALESLPDWLGDLVSDRIWK</sequence>
<name>A0AAV1C141_OLDCO</name>
<dbReference type="PANTHER" id="PTHR36766">
    <property type="entry name" value="PLANT BROAD-SPECTRUM MILDEW RESISTANCE PROTEIN RPW8"/>
    <property type="match status" value="1"/>
</dbReference>
<dbReference type="InterPro" id="IPR042197">
    <property type="entry name" value="Apaf_helical"/>
</dbReference>
<dbReference type="InterPro" id="IPR058922">
    <property type="entry name" value="WHD_DRP"/>
</dbReference>
<protein>
    <submittedName>
        <fullName evidence="9">OLC1v1023946C1</fullName>
    </submittedName>
</protein>
<dbReference type="InterPro" id="IPR041118">
    <property type="entry name" value="Rx_N"/>
</dbReference>
<dbReference type="Proteomes" id="UP001161247">
    <property type="component" value="Chromosome 1"/>
</dbReference>
<feature type="domain" description="Disease resistance protein winged helix" evidence="7">
    <location>
        <begin position="296"/>
        <end position="355"/>
    </location>
</feature>
<evidence type="ECO:0000259" key="8">
    <source>
        <dbReference type="Pfam" id="PF25019"/>
    </source>
</evidence>
<keyword evidence="10" id="KW-1185">Reference proteome</keyword>
<dbReference type="GO" id="GO:0043531">
    <property type="term" value="F:ADP binding"/>
    <property type="evidence" value="ECO:0007669"/>
    <property type="project" value="InterPro"/>
</dbReference>
<evidence type="ECO:0000256" key="4">
    <source>
        <dbReference type="ARBA" id="ARBA00022821"/>
    </source>
</evidence>
<keyword evidence="3" id="KW-0547">Nucleotide-binding</keyword>
<keyword evidence="2" id="KW-0677">Repeat</keyword>
<evidence type="ECO:0000256" key="5">
    <source>
        <dbReference type="ARBA" id="ARBA00022840"/>
    </source>
</evidence>
<dbReference type="Gene3D" id="1.10.8.430">
    <property type="entry name" value="Helical domain of apoptotic protease-activating factors"/>
    <property type="match status" value="1"/>
</dbReference>
<evidence type="ECO:0000313" key="9">
    <source>
        <dbReference type="EMBL" id="CAI9089381.1"/>
    </source>
</evidence>
<proteinExistence type="predicted"/>
<dbReference type="SUPFAM" id="SSF52540">
    <property type="entry name" value="P-loop containing nucleoside triphosphate hydrolases"/>
    <property type="match status" value="1"/>
</dbReference>
<evidence type="ECO:0000313" key="10">
    <source>
        <dbReference type="Proteomes" id="UP001161247"/>
    </source>
</evidence>
<dbReference type="InterPro" id="IPR056789">
    <property type="entry name" value="LRR_R13L1-DRL21"/>
</dbReference>
<evidence type="ECO:0000259" key="6">
    <source>
        <dbReference type="Pfam" id="PF18052"/>
    </source>
</evidence>
<keyword evidence="5" id="KW-0067">ATP-binding</keyword>
<organism evidence="9 10">
    <name type="scientific">Oldenlandia corymbosa var. corymbosa</name>
    <dbReference type="NCBI Taxonomy" id="529605"/>
    <lineage>
        <taxon>Eukaryota</taxon>
        <taxon>Viridiplantae</taxon>
        <taxon>Streptophyta</taxon>
        <taxon>Embryophyta</taxon>
        <taxon>Tracheophyta</taxon>
        <taxon>Spermatophyta</taxon>
        <taxon>Magnoliopsida</taxon>
        <taxon>eudicotyledons</taxon>
        <taxon>Gunneridae</taxon>
        <taxon>Pentapetalae</taxon>
        <taxon>asterids</taxon>
        <taxon>lamiids</taxon>
        <taxon>Gentianales</taxon>
        <taxon>Rubiaceae</taxon>
        <taxon>Rubioideae</taxon>
        <taxon>Spermacoceae</taxon>
        <taxon>Hedyotis-Oldenlandia complex</taxon>
        <taxon>Oldenlandia</taxon>
    </lineage>
</organism>
<reference evidence="9" key="1">
    <citation type="submission" date="2023-03" db="EMBL/GenBank/DDBJ databases">
        <authorList>
            <person name="Julca I."/>
        </authorList>
    </citation>
    <scope>NUCLEOTIDE SEQUENCE</scope>
</reference>
<evidence type="ECO:0000256" key="2">
    <source>
        <dbReference type="ARBA" id="ARBA00022737"/>
    </source>
</evidence>
<feature type="domain" description="Disease resistance N-terminal" evidence="6">
    <location>
        <begin position="10"/>
        <end position="97"/>
    </location>
</feature>
<dbReference type="InterPro" id="IPR032675">
    <property type="entry name" value="LRR_dom_sf"/>
</dbReference>
<evidence type="ECO:0000256" key="3">
    <source>
        <dbReference type="ARBA" id="ARBA00022741"/>
    </source>
</evidence>
<dbReference type="SUPFAM" id="SSF52047">
    <property type="entry name" value="RNI-like"/>
    <property type="match status" value="1"/>
</dbReference>
<keyword evidence="1" id="KW-0433">Leucine-rich repeat</keyword>
<gene>
    <name evidence="9" type="ORF">OLC1_LOCUS1734</name>
</gene>
<dbReference type="AlphaFoldDB" id="A0AAV1C141"/>
<dbReference type="Pfam" id="PF23559">
    <property type="entry name" value="WHD_DRP"/>
    <property type="match status" value="1"/>
</dbReference>
<feature type="domain" description="R13L1/DRL21-like LRR repeat region" evidence="8">
    <location>
        <begin position="517"/>
        <end position="644"/>
    </location>
</feature>
<dbReference type="Gene3D" id="3.80.10.10">
    <property type="entry name" value="Ribonuclease Inhibitor"/>
    <property type="match status" value="2"/>
</dbReference>
<keyword evidence="4" id="KW-0611">Plant defense</keyword>
<dbReference type="GO" id="GO:0051707">
    <property type="term" value="P:response to other organism"/>
    <property type="evidence" value="ECO:0007669"/>
    <property type="project" value="UniProtKB-ARBA"/>
</dbReference>
<dbReference type="EMBL" id="OX459118">
    <property type="protein sequence ID" value="CAI9089381.1"/>
    <property type="molecule type" value="Genomic_DNA"/>
</dbReference>
<dbReference type="Gene3D" id="1.20.5.4130">
    <property type="match status" value="1"/>
</dbReference>
<accession>A0AAV1C141</accession>
<dbReference type="GO" id="GO:0005524">
    <property type="term" value="F:ATP binding"/>
    <property type="evidence" value="ECO:0007669"/>
    <property type="project" value="UniProtKB-KW"/>
</dbReference>
<evidence type="ECO:0000259" key="7">
    <source>
        <dbReference type="Pfam" id="PF23559"/>
    </source>
</evidence>
<dbReference type="SUPFAM" id="SSF52058">
    <property type="entry name" value="L domain-like"/>
    <property type="match status" value="1"/>
</dbReference>
<dbReference type="InterPro" id="IPR027417">
    <property type="entry name" value="P-loop_NTPase"/>
</dbReference>